<dbReference type="SUPFAM" id="SSF88946">
    <property type="entry name" value="Sigma2 domain of RNA polymerase sigma factors"/>
    <property type="match status" value="1"/>
</dbReference>
<dbReference type="EMBL" id="CP029255">
    <property type="protein sequence ID" value="AWK05657.1"/>
    <property type="molecule type" value="Genomic_DNA"/>
</dbReference>
<dbReference type="Gene3D" id="1.10.1740.10">
    <property type="match status" value="1"/>
</dbReference>
<name>A0A2S1YNJ2_9FLAO</name>
<dbReference type="InterPro" id="IPR014284">
    <property type="entry name" value="RNA_pol_sigma-70_dom"/>
</dbReference>
<evidence type="ECO:0000313" key="2">
    <source>
        <dbReference type="Proteomes" id="UP000245250"/>
    </source>
</evidence>
<protein>
    <recommendedName>
        <fullName evidence="3">Sigma-70 family RNA polymerase sigma factor</fullName>
    </recommendedName>
</protein>
<dbReference type="GO" id="GO:0006352">
    <property type="term" value="P:DNA-templated transcription initiation"/>
    <property type="evidence" value="ECO:0007669"/>
    <property type="project" value="InterPro"/>
</dbReference>
<dbReference type="InterPro" id="IPR036388">
    <property type="entry name" value="WH-like_DNA-bd_sf"/>
</dbReference>
<sequence>MRKSEIEDMLMNFSYKGEFPSDAQNSFVTFYREYSKYLYKVVFEAKKKYTFLRDDIIDDIVNNTFLKIYENPLLFQIDDSHTDIITDARFKAYLATIAKNNLKDLLKIEIKENHLKIIDDEEQIFNPPEIEIEENVELSQMRTILDEVLNSFKERDKAILLTLYEFYEEGKNTPSETLDWLCKVHNTTRDNIKAIKSRCTKKIIEHFNSKLGNANTISK</sequence>
<dbReference type="NCBIfam" id="TIGR02937">
    <property type="entry name" value="sigma70-ECF"/>
    <property type="match status" value="1"/>
</dbReference>
<evidence type="ECO:0008006" key="3">
    <source>
        <dbReference type="Google" id="ProtNLM"/>
    </source>
</evidence>
<accession>A0A2S1YNJ2</accession>
<dbReference type="GO" id="GO:0003700">
    <property type="term" value="F:DNA-binding transcription factor activity"/>
    <property type="evidence" value="ECO:0007669"/>
    <property type="project" value="InterPro"/>
</dbReference>
<dbReference type="InterPro" id="IPR013325">
    <property type="entry name" value="RNA_pol_sigma_r2"/>
</dbReference>
<organism evidence="1 2">
    <name type="scientific">Flavobacterium crocinum</name>
    <dbReference type="NCBI Taxonomy" id="2183896"/>
    <lineage>
        <taxon>Bacteria</taxon>
        <taxon>Pseudomonadati</taxon>
        <taxon>Bacteroidota</taxon>
        <taxon>Flavobacteriia</taxon>
        <taxon>Flavobacteriales</taxon>
        <taxon>Flavobacteriaceae</taxon>
        <taxon>Flavobacterium</taxon>
    </lineage>
</organism>
<dbReference type="OrthoDB" id="1433991at2"/>
<gene>
    <name evidence="1" type="ORF">HYN56_15985</name>
</gene>
<reference evidence="1 2" key="1">
    <citation type="submission" date="2018-05" db="EMBL/GenBank/DDBJ databases">
        <title>Genome sequencing of Flavobacterium sp. HYN0056.</title>
        <authorList>
            <person name="Yi H."/>
            <person name="Baek C."/>
        </authorList>
    </citation>
    <scope>NUCLEOTIDE SEQUENCE [LARGE SCALE GENOMIC DNA]</scope>
    <source>
        <strain evidence="1 2">HYN0056</strain>
    </source>
</reference>
<dbReference type="Gene3D" id="1.10.10.10">
    <property type="entry name" value="Winged helix-like DNA-binding domain superfamily/Winged helix DNA-binding domain"/>
    <property type="match status" value="1"/>
</dbReference>
<dbReference type="RefSeq" id="WP_109193094.1">
    <property type="nucleotide sequence ID" value="NZ_CP029255.1"/>
</dbReference>
<proteinExistence type="predicted"/>
<evidence type="ECO:0000313" key="1">
    <source>
        <dbReference type="EMBL" id="AWK05657.1"/>
    </source>
</evidence>
<dbReference type="AlphaFoldDB" id="A0A2S1YNJ2"/>
<keyword evidence="2" id="KW-1185">Reference proteome</keyword>
<dbReference type="Proteomes" id="UP000245250">
    <property type="component" value="Chromosome"/>
</dbReference>
<dbReference type="KEGG" id="fcr:HYN56_15985"/>